<keyword evidence="2" id="KW-0245">EGF-like domain</keyword>
<evidence type="ECO:0000256" key="1">
    <source>
        <dbReference type="ARBA" id="ARBA00023157"/>
    </source>
</evidence>
<evidence type="ECO:0000256" key="2">
    <source>
        <dbReference type="PROSITE-ProRule" id="PRU00076"/>
    </source>
</evidence>
<evidence type="ECO:0000313" key="6">
    <source>
        <dbReference type="EMBL" id="VDH92347.1"/>
    </source>
</evidence>
<sequence>MAAKMALVVLFGFSLVSISSSQTNFDPMLVTPPHVLVHAASSGDFTMKSNNGDIKIGYNETGKVIFDNEDLNYIIQLIMSQPPIWEEHSPFGYIGEFHAGDNIDVNVIAKDPEGQHIVYAIVAGMLPPGVNLEPDSGRIHGLIPDSDATYTITIRATDIHGHFADSVFKIVTRGIIYCSKKPCVHQGVCLDETTGYKCYCPNPYGGLRCEIDCSSNNLIGPTNAKVIPDAGLSGYNMASTYLAKNARWNAGGWFGMDSTSYLQVDLGNVSHIDNFKIKAYSSSPTAYYTGSFFIQHSIDGNIFHNYTSGSNAHVYTFSGTKSSSGLKVNLPEPLDTRFIRFFTLTWHHSYHPYMNMEVHGCHHN</sequence>
<dbReference type="InterPro" id="IPR013783">
    <property type="entry name" value="Ig-like_fold"/>
</dbReference>
<dbReference type="Gene3D" id="2.60.120.260">
    <property type="entry name" value="Galactose-binding domain-like"/>
    <property type="match status" value="1"/>
</dbReference>
<dbReference type="GO" id="GO:0005509">
    <property type="term" value="F:calcium ion binding"/>
    <property type="evidence" value="ECO:0007669"/>
    <property type="project" value="InterPro"/>
</dbReference>
<dbReference type="PROSITE" id="PS00022">
    <property type="entry name" value="EGF_1"/>
    <property type="match status" value="1"/>
</dbReference>
<dbReference type="SMART" id="SM00181">
    <property type="entry name" value="EGF"/>
    <property type="match status" value="1"/>
</dbReference>
<feature type="domain" description="F5/8 type C" evidence="4">
    <location>
        <begin position="213"/>
        <end position="361"/>
    </location>
</feature>
<evidence type="ECO:0000313" key="7">
    <source>
        <dbReference type="Proteomes" id="UP000596742"/>
    </source>
</evidence>
<dbReference type="PROSITE" id="PS00010">
    <property type="entry name" value="ASX_HYDROXYL"/>
    <property type="match status" value="1"/>
</dbReference>
<evidence type="ECO:0000259" key="5">
    <source>
        <dbReference type="PROSITE" id="PS50026"/>
    </source>
</evidence>
<dbReference type="CDD" id="cd00054">
    <property type="entry name" value="EGF_CA"/>
    <property type="match status" value="1"/>
</dbReference>
<reference evidence="6" key="1">
    <citation type="submission" date="2018-11" db="EMBL/GenBank/DDBJ databases">
        <authorList>
            <person name="Alioto T."/>
            <person name="Alioto T."/>
        </authorList>
    </citation>
    <scope>NUCLEOTIDE SEQUENCE</scope>
</reference>
<gene>
    <name evidence="6" type="ORF">MGAL_10B018841</name>
</gene>
<proteinExistence type="predicted"/>
<name>A0A8B6BMJ6_MYTGA</name>
<dbReference type="GO" id="GO:0016020">
    <property type="term" value="C:membrane"/>
    <property type="evidence" value="ECO:0007669"/>
    <property type="project" value="InterPro"/>
</dbReference>
<feature type="disulfide bond" evidence="2">
    <location>
        <begin position="200"/>
        <end position="209"/>
    </location>
</feature>
<dbReference type="Gene3D" id="2.60.40.10">
    <property type="entry name" value="Immunoglobulins"/>
    <property type="match status" value="1"/>
</dbReference>
<accession>A0A8B6BMJ6</accession>
<evidence type="ECO:0000259" key="4">
    <source>
        <dbReference type="PROSITE" id="PS50022"/>
    </source>
</evidence>
<dbReference type="InterPro" id="IPR008979">
    <property type="entry name" value="Galactose-bd-like_sf"/>
</dbReference>
<dbReference type="InterPro" id="IPR000421">
    <property type="entry name" value="FA58C"/>
</dbReference>
<dbReference type="AlphaFoldDB" id="A0A8B6BMJ6"/>
<feature type="domain" description="EGF-like" evidence="5">
    <location>
        <begin position="174"/>
        <end position="210"/>
    </location>
</feature>
<dbReference type="PANTHER" id="PTHR24543">
    <property type="entry name" value="MULTICOPPER OXIDASE-RELATED"/>
    <property type="match status" value="1"/>
</dbReference>
<dbReference type="PROSITE" id="PS50022">
    <property type="entry name" value="FA58C_3"/>
    <property type="match status" value="1"/>
</dbReference>
<keyword evidence="1 2" id="KW-1015">Disulfide bond</keyword>
<dbReference type="InterPro" id="IPR015919">
    <property type="entry name" value="Cadherin-like_sf"/>
</dbReference>
<protein>
    <submittedName>
        <fullName evidence="6">Uncharacterized protein</fullName>
    </submittedName>
</protein>
<evidence type="ECO:0000256" key="3">
    <source>
        <dbReference type="SAM" id="SignalP"/>
    </source>
</evidence>
<dbReference type="EMBL" id="UYJE01000339">
    <property type="protein sequence ID" value="VDH92347.1"/>
    <property type="molecule type" value="Genomic_DNA"/>
</dbReference>
<comment type="caution">
    <text evidence="6">The sequence shown here is derived from an EMBL/GenBank/DDBJ whole genome shotgun (WGS) entry which is preliminary data.</text>
</comment>
<dbReference type="SUPFAM" id="SSF49785">
    <property type="entry name" value="Galactose-binding domain-like"/>
    <property type="match status" value="1"/>
</dbReference>
<dbReference type="SUPFAM" id="SSF49313">
    <property type="entry name" value="Cadherin-like"/>
    <property type="match status" value="1"/>
</dbReference>
<comment type="caution">
    <text evidence="2">Lacks conserved residue(s) required for the propagation of feature annotation.</text>
</comment>
<organism evidence="6 7">
    <name type="scientific">Mytilus galloprovincialis</name>
    <name type="common">Mediterranean mussel</name>
    <dbReference type="NCBI Taxonomy" id="29158"/>
    <lineage>
        <taxon>Eukaryota</taxon>
        <taxon>Metazoa</taxon>
        <taxon>Spiralia</taxon>
        <taxon>Lophotrochozoa</taxon>
        <taxon>Mollusca</taxon>
        <taxon>Bivalvia</taxon>
        <taxon>Autobranchia</taxon>
        <taxon>Pteriomorphia</taxon>
        <taxon>Mytilida</taxon>
        <taxon>Mytiloidea</taxon>
        <taxon>Mytilidae</taxon>
        <taxon>Mytilinae</taxon>
        <taxon>Mytilus</taxon>
    </lineage>
</organism>
<keyword evidence="7" id="KW-1185">Reference proteome</keyword>
<keyword evidence="3" id="KW-0732">Signal</keyword>
<dbReference type="InterPro" id="IPR000742">
    <property type="entry name" value="EGF"/>
</dbReference>
<dbReference type="InterPro" id="IPR000152">
    <property type="entry name" value="EGF-type_Asp/Asn_hydroxyl_site"/>
</dbReference>
<dbReference type="Pfam" id="PF05345">
    <property type="entry name" value="He_PIG"/>
    <property type="match status" value="1"/>
</dbReference>
<dbReference type="Proteomes" id="UP000596742">
    <property type="component" value="Unassembled WGS sequence"/>
</dbReference>
<dbReference type="Pfam" id="PF00754">
    <property type="entry name" value="F5_F8_type_C"/>
    <property type="match status" value="1"/>
</dbReference>
<feature type="chain" id="PRO_5032850759" evidence="3">
    <location>
        <begin position="22"/>
        <end position="364"/>
    </location>
</feature>
<dbReference type="OrthoDB" id="26719at2759"/>
<dbReference type="PROSITE" id="PS50026">
    <property type="entry name" value="EGF_3"/>
    <property type="match status" value="1"/>
</dbReference>
<dbReference type="PANTHER" id="PTHR24543:SF335">
    <property type="entry name" value="EGF-LIKE REPEAT AND DISCOIDIN I-LIKE DOMAIN-CONTAINING PROTEIN 3"/>
    <property type="match status" value="1"/>
</dbReference>
<feature type="signal peptide" evidence="3">
    <location>
        <begin position="1"/>
        <end position="21"/>
    </location>
</feature>
<dbReference type="Gene3D" id="2.10.25.10">
    <property type="entry name" value="Laminin"/>
    <property type="match status" value="1"/>
</dbReference>
<dbReference type="SUPFAM" id="SSF57196">
    <property type="entry name" value="EGF/Laminin"/>
    <property type="match status" value="1"/>
</dbReference>